<organism evidence="2 3">
    <name type="scientific">Cupriavidus necator (strain ATCC 43291 / DSM 13513 / CCUG 52238 / LMG 8453 / N-1)</name>
    <name type="common">Ralstonia eutropha</name>
    <dbReference type="NCBI Taxonomy" id="1042878"/>
    <lineage>
        <taxon>Bacteria</taxon>
        <taxon>Pseudomonadati</taxon>
        <taxon>Pseudomonadota</taxon>
        <taxon>Betaproteobacteria</taxon>
        <taxon>Burkholderiales</taxon>
        <taxon>Burkholderiaceae</taxon>
        <taxon>Cupriavidus</taxon>
    </lineage>
</organism>
<name>F8GVU1_CUPNN</name>
<gene>
    <name evidence="2" type="ordered locus">CNE_BB1p01560</name>
</gene>
<dbReference type="EMBL" id="CP002879">
    <property type="protein sequence ID" value="AEI81583.1"/>
    <property type="molecule type" value="Genomic_DNA"/>
</dbReference>
<dbReference type="HOGENOM" id="CLU_1033339_0_0_4"/>
<dbReference type="AlphaFoldDB" id="F8GVU1"/>
<dbReference type="KEGG" id="cnc:CNE_BB1p01560"/>
<dbReference type="GeneID" id="34312755"/>
<evidence type="ECO:0000256" key="1">
    <source>
        <dbReference type="SAM" id="MobiDB-lite"/>
    </source>
</evidence>
<feature type="compositionally biased region" description="Low complexity" evidence="1">
    <location>
        <begin position="89"/>
        <end position="99"/>
    </location>
</feature>
<reference evidence="2 3" key="1">
    <citation type="journal article" date="2011" name="J. Bacteriol.">
        <title>Complete genome sequence of the type strain Cupriavidus necator N-1.</title>
        <authorList>
            <person name="Poehlein A."/>
            <person name="Kusian B."/>
            <person name="Friedrich B."/>
            <person name="Daniel R."/>
            <person name="Bowien B."/>
        </authorList>
    </citation>
    <scope>NUCLEOTIDE SEQUENCE [LARGE SCALE GENOMIC DNA]</scope>
    <source>
        <strain evidence="3">ATCC 43291 / DSM 13513 / CCUG 52238 / LMG 8453 / N-1</strain>
        <plasmid evidence="2 3">pBB1</plasmid>
    </source>
</reference>
<keyword evidence="2" id="KW-0614">Plasmid</keyword>
<evidence type="ECO:0000313" key="3">
    <source>
        <dbReference type="Proteomes" id="UP000006798"/>
    </source>
</evidence>
<geneLocation type="plasmid" evidence="2 3">
    <name>pBB1</name>
</geneLocation>
<feature type="compositionally biased region" description="Polar residues" evidence="1">
    <location>
        <begin position="24"/>
        <end position="40"/>
    </location>
</feature>
<proteinExistence type="predicted"/>
<dbReference type="RefSeq" id="WP_013958641.1">
    <property type="nucleotide sequence ID" value="NC_015727.1"/>
</dbReference>
<accession>F8GVU1</accession>
<protein>
    <submittedName>
        <fullName evidence="2">Uncharacterized protein</fullName>
    </submittedName>
</protein>
<evidence type="ECO:0000313" key="2">
    <source>
        <dbReference type="EMBL" id="AEI81583.1"/>
    </source>
</evidence>
<dbReference type="Proteomes" id="UP000006798">
    <property type="component" value="Plasmid pBB1"/>
</dbReference>
<sequence length="269" mass="27433">MDSTHHIRKTSTTEVARHADGSYTIKTRTVEKNGNGTEQTDSVDKDGKITNGEPKTVKGGKIVAGPTAGNADGSEGSDDSGDGDHNDNADSNVADNANDSGPPDDDHPDPDADAQTGLPAGDGDDGDQEGNPDGRLAGMDRDTLLALVGRAWRGEEGVDSLGDTNARYGRWLGALRAVVAAGGTIGSTGEELDSLGAPIPGFDFSGGGGSHQDEDLDSLGRPVIDLDIVPRPRPGPDGMTRLGSLLDLCAQLAAGSATVGASVNLLRQA</sequence>
<feature type="region of interest" description="Disordered" evidence="1">
    <location>
        <begin position="1"/>
        <end position="139"/>
    </location>
</feature>
<feature type="compositionally biased region" description="Acidic residues" evidence="1">
    <location>
        <begin position="102"/>
        <end position="112"/>
    </location>
</feature>